<protein>
    <recommendedName>
        <fullName evidence="3">Zinc finger BED domain-containing protein 4</fullName>
    </recommendedName>
</protein>
<dbReference type="Proteomes" id="UP001219934">
    <property type="component" value="Unassembled WGS sequence"/>
</dbReference>
<dbReference type="AlphaFoldDB" id="A0AAD6AF59"/>
<dbReference type="InterPro" id="IPR012337">
    <property type="entry name" value="RNaseH-like_sf"/>
</dbReference>
<accession>A0AAD6AF59</accession>
<sequence length="114" mass="13110">MNRPVLKLIQEVDTRWNSTYLMLQRLFKERQSVGAALKTLKTDARPLSSEVYDTADACLQLLGPFFQATVELSEEKRVSGSKVLTFGKLWTEMLLKRGRQGMPQRMLQWRCSGT</sequence>
<evidence type="ECO:0000313" key="1">
    <source>
        <dbReference type="EMBL" id="KAJ4923425.1"/>
    </source>
</evidence>
<keyword evidence="2" id="KW-1185">Reference proteome</keyword>
<dbReference type="EMBL" id="JAPTMU010000032">
    <property type="protein sequence ID" value="KAJ4923425.1"/>
    <property type="molecule type" value="Genomic_DNA"/>
</dbReference>
<proteinExistence type="predicted"/>
<reference evidence="1" key="1">
    <citation type="submission" date="2022-11" db="EMBL/GenBank/DDBJ databases">
        <title>Chromosome-level genome of Pogonophryne albipinna.</title>
        <authorList>
            <person name="Jo E."/>
        </authorList>
    </citation>
    <scope>NUCLEOTIDE SEQUENCE</scope>
    <source>
        <strain evidence="1">SGF0006</strain>
        <tissue evidence="1">Muscle</tissue>
    </source>
</reference>
<name>A0AAD6AF59_9TELE</name>
<evidence type="ECO:0000313" key="2">
    <source>
        <dbReference type="Proteomes" id="UP001219934"/>
    </source>
</evidence>
<organism evidence="1 2">
    <name type="scientific">Pogonophryne albipinna</name>
    <dbReference type="NCBI Taxonomy" id="1090488"/>
    <lineage>
        <taxon>Eukaryota</taxon>
        <taxon>Metazoa</taxon>
        <taxon>Chordata</taxon>
        <taxon>Craniata</taxon>
        <taxon>Vertebrata</taxon>
        <taxon>Euteleostomi</taxon>
        <taxon>Actinopterygii</taxon>
        <taxon>Neopterygii</taxon>
        <taxon>Teleostei</taxon>
        <taxon>Neoteleostei</taxon>
        <taxon>Acanthomorphata</taxon>
        <taxon>Eupercaria</taxon>
        <taxon>Perciformes</taxon>
        <taxon>Notothenioidei</taxon>
        <taxon>Pogonophryne</taxon>
    </lineage>
</organism>
<comment type="caution">
    <text evidence="1">The sequence shown here is derived from an EMBL/GenBank/DDBJ whole genome shotgun (WGS) entry which is preliminary data.</text>
</comment>
<evidence type="ECO:0008006" key="3">
    <source>
        <dbReference type="Google" id="ProtNLM"/>
    </source>
</evidence>
<dbReference type="SUPFAM" id="SSF53098">
    <property type="entry name" value="Ribonuclease H-like"/>
    <property type="match status" value="1"/>
</dbReference>
<gene>
    <name evidence="1" type="ORF">JOQ06_021424</name>
</gene>